<dbReference type="PANTHER" id="PTHR21599">
    <property type="entry name" value="GLYCERATE KINASE"/>
    <property type="match status" value="1"/>
</dbReference>
<proteinExistence type="inferred from homology"/>
<evidence type="ECO:0000256" key="1">
    <source>
        <dbReference type="ARBA" id="ARBA00006284"/>
    </source>
</evidence>
<keyword evidence="3 4" id="KW-0418">Kinase</keyword>
<evidence type="ECO:0000256" key="3">
    <source>
        <dbReference type="ARBA" id="ARBA00022777"/>
    </source>
</evidence>
<evidence type="ECO:0000313" key="6">
    <source>
        <dbReference type="Proteomes" id="UP001172083"/>
    </source>
</evidence>
<dbReference type="EMBL" id="JAUJEB010000005">
    <property type="protein sequence ID" value="MDN5214845.1"/>
    <property type="molecule type" value="Genomic_DNA"/>
</dbReference>
<comment type="caution">
    <text evidence="5">The sequence shown here is derived from an EMBL/GenBank/DDBJ whole genome shotgun (WGS) entry which is preliminary data.</text>
</comment>
<keyword evidence="2 4" id="KW-0808">Transferase</keyword>
<dbReference type="PIRSF" id="PIRSF006078">
    <property type="entry name" value="GlxK"/>
    <property type="match status" value="1"/>
</dbReference>
<evidence type="ECO:0000313" key="5">
    <source>
        <dbReference type="EMBL" id="MDN5214845.1"/>
    </source>
</evidence>
<accession>A0ABT8LAR0</accession>
<dbReference type="RefSeq" id="WP_346760183.1">
    <property type="nucleotide sequence ID" value="NZ_JAUJEB010000005.1"/>
</dbReference>
<gene>
    <name evidence="5" type="ORF">QQ020_22385</name>
</gene>
<keyword evidence="6" id="KW-1185">Reference proteome</keyword>
<dbReference type="GO" id="GO:0008887">
    <property type="term" value="F:glycerate kinase activity"/>
    <property type="evidence" value="ECO:0007669"/>
    <property type="project" value="UniProtKB-EC"/>
</dbReference>
<dbReference type="Pfam" id="PF02595">
    <property type="entry name" value="Gly_kinase"/>
    <property type="match status" value="1"/>
</dbReference>
<dbReference type="InterPro" id="IPR018193">
    <property type="entry name" value="Glyc_kinase_flavodox-like_fold"/>
</dbReference>
<protein>
    <submittedName>
        <fullName evidence="5">Glycerate kinase</fullName>
        <ecNumber evidence="5">2.7.1.31</ecNumber>
    </submittedName>
</protein>
<evidence type="ECO:0000256" key="4">
    <source>
        <dbReference type="PIRNR" id="PIRNR006078"/>
    </source>
</evidence>
<dbReference type="SUPFAM" id="SSF110738">
    <property type="entry name" value="Glycerate kinase I"/>
    <property type="match status" value="1"/>
</dbReference>
<dbReference type="InterPro" id="IPR018197">
    <property type="entry name" value="Glycerate_kinase_RE-like"/>
</dbReference>
<name>A0ABT8LAR0_9BACT</name>
<reference evidence="5" key="1">
    <citation type="submission" date="2023-06" db="EMBL/GenBank/DDBJ databases">
        <title>Genomic of Agaribacillus aureum.</title>
        <authorList>
            <person name="Wang G."/>
        </authorList>
    </citation>
    <scope>NUCLEOTIDE SEQUENCE</scope>
    <source>
        <strain evidence="5">BMA12</strain>
    </source>
</reference>
<dbReference type="Gene3D" id="3.90.1510.10">
    <property type="entry name" value="Glycerate kinase, domain 2"/>
    <property type="match status" value="1"/>
</dbReference>
<dbReference type="Gene3D" id="3.40.50.10350">
    <property type="entry name" value="Glycerate kinase, domain 1"/>
    <property type="match status" value="1"/>
</dbReference>
<organism evidence="5 6">
    <name type="scientific">Agaribacillus aureus</name>
    <dbReference type="NCBI Taxonomy" id="3051825"/>
    <lineage>
        <taxon>Bacteria</taxon>
        <taxon>Pseudomonadati</taxon>
        <taxon>Bacteroidota</taxon>
        <taxon>Cytophagia</taxon>
        <taxon>Cytophagales</taxon>
        <taxon>Splendidivirgaceae</taxon>
        <taxon>Agaribacillus</taxon>
    </lineage>
</organism>
<evidence type="ECO:0000256" key="2">
    <source>
        <dbReference type="ARBA" id="ARBA00022679"/>
    </source>
</evidence>
<dbReference type="Proteomes" id="UP001172083">
    <property type="component" value="Unassembled WGS sequence"/>
</dbReference>
<dbReference type="EC" id="2.7.1.31" evidence="5"/>
<dbReference type="NCBIfam" id="TIGR00045">
    <property type="entry name" value="glycerate kinase"/>
    <property type="match status" value="1"/>
</dbReference>
<dbReference type="InterPro" id="IPR036129">
    <property type="entry name" value="Glycerate_kinase_sf"/>
</dbReference>
<dbReference type="InterPro" id="IPR004381">
    <property type="entry name" value="Glycerate_kinase"/>
</dbReference>
<comment type="similarity">
    <text evidence="1 4">Belongs to the glycerate kinase type-1 family.</text>
</comment>
<sequence>MATLSYYAYNYRTDFYVSNTKNILTNILIAPDKFKGSLTAGQVCEAISMGIARFDDSINIDQVPLADGGEGTLSVLSSSMPLQNVVVEVCDPLFRPVTANYLIGQGVAYIEMSAASGLELLLPSERNCLYTTTYGTGQLIKDAIQRGVKELYLFVGGSATNDAGIGMANALGYSFVDANNKSLKPIGENLAKIEDFYLEDAKVDWGDIAFHVVCDVENGLFGPEGAAWVYAAQKGADTKSIELLDCGLKNFGNLVGQKLDKDIAAKKGSGAAGGLGAGAMAFLDATVKSGIHTVMDIVGLERYMKQADLVITGEGKFDRQTMSGKVVAGVSTLARKYEIPVGVLCGAKDDDISDDDLRHLGVSKLLTIKDKDMDLDFAINNAYDLLMDRSTEIVRSFYNS</sequence>
<dbReference type="PANTHER" id="PTHR21599:SF0">
    <property type="entry name" value="GLYCERATE KINASE"/>
    <property type="match status" value="1"/>
</dbReference>